<reference evidence="2" key="1">
    <citation type="submission" date="2021-04" db="EMBL/GenBank/DDBJ databases">
        <authorList>
            <person name="Zhang D.-C."/>
        </authorList>
    </citation>
    <scope>NUCLEOTIDE SEQUENCE</scope>
    <source>
        <strain evidence="2">CGMCC 1.15697</strain>
    </source>
</reference>
<dbReference type="InterPro" id="IPR036477">
    <property type="entry name" value="Formyl_transf_N_sf"/>
</dbReference>
<evidence type="ECO:0000313" key="2">
    <source>
        <dbReference type="EMBL" id="MBP5856090.1"/>
    </source>
</evidence>
<dbReference type="AlphaFoldDB" id="A0A8J7RX85"/>
<comment type="caution">
    <text evidence="2">The sequence shown here is derived from an EMBL/GenBank/DDBJ whole genome shotgun (WGS) entry which is preliminary data.</text>
</comment>
<dbReference type="SUPFAM" id="SSF53328">
    <property type="entry name" value="Formyltransferase"/>
    <property type="match status" value="1"/>
</dbReference>
<feature type="domain" description="Formyl transferase N-terminal" evidence="1">
    <location>
        <begin position="78"/>
        <end position="194"/>
    </location>
</feature>
<dbReference type="RefSeq" id="WP_210680636.1">
    <property type="nucleotide sequence ID" value="NZ_JAGMWN010000001.1"/>
</dbReference>
<protein>
    <recommendedName>
        <fullName evidence="1">Formyl transferase N-terminal domain-containing protein</fullName>
    </recommendedName>
</protein>
<dbReference type="EMBL" id="JAGMWN010000001">
    <property type="protein sequence ID" value="MBP5856090.1"/>
    <property type="molecule type" value="Genomic_DNA"/>
</dbReference>
<keyword evidence="3" id="KW-1185">Reference proteome</keyword>
<organism evidence="2 3">
    <name type="scientific">Marivibrio halodurans</name>
    <dbReference type="NCBI Taxonomy" id="2039722"/>
    <lineage>
        <taxon>Bacteria</taxon>
        <taxon>Pseudomonadati</taxon>
        <taxon>Pseudomonadota</taxon>
        <taxon>Alphaproteobacteria</taxon>
        <taxon>Rhodospirillales</taxon>
        <taxon>Rhodospirillaceae</taxon>
        <taxon>Marivibrio</taxon>
    </lineage>
</organism>
<dbReference type="Proteomes" id="UP000672602">
    <property type="component" value="Unassembled WGS sequence"/>
</dbReference>
<proteinExistence type="predicted"/>
<sequence>MAVTFDAGTAAKGGRLRVGILTTETPHHVRFVQAIAARHDVVRVFEERREISADFETHHPFEDERAVFERATWFDGADPGLSDVAEVETHRDLNDPKAVASMKAAGLDALLVFGTGRLNQNVIDVAPERIVNLHGANPEKYRGLDTHLWAVYHGDFRGLVTTLHRVAPELDRGGVVMRMPIPIHRGMKLHQLRKANTDVCIDISLQGLEMLANYGQFISQPQLYIGRYYSFMPAVLKSRCVRQFEAFTAAL</sequence>
<evidence type="ECO:0000259" key="1">
    <source>
        <dbReference type="Pfam" id="PF00551"/>
    </source>
</evidence>
<dbReference type="Gene3D" id="3.40.50.170">
    <property type="entry name" value="Formyl transferase, N-terminal domain"/>
    <property type="match status" value="1"/>
</dbReference>
<gene>
    <name evidence="2" type="ORF">KAJ83_03655</name>
</gene>
<accession>A0A8J7RX85</accession>
<evidence type="ECO:0000313" key="3">
    <source>
        <dbReference type="Proteomes" id="UP000672602"/>
    </source>
</evidence>
<dbReference type="Pfam" id="PF00551">
    <property type="entry name" value="Formyl_trans_N"/>
    <property type="match status" value="1"/>
</dbReference>
<dbReference type="InterPro" id="IPR002376">
    <property type="entry name" value="Formyl_transf_N"/>
</dbReference>
<name>A0A8J7RX85_9PROT</name>